<dbReference type="CDD" id="cd00555">
    <property type="entry name" value="Maf"/>
    <property type="match status" value="1"/>
</dbReference>
<dbReference type="GO" id="GO:0009117">
    <property type="term" value="P:nucleotide metabolic process"/>
    <property type="evidence" value="ECO:0007669"/>
    <property type="project" value="UniProtKB-KW"/>
</dbReference>
<dbReference type="HAMAP" id="MF_00528">
    <property type="entry name" value="Maf"/>
    <property type="match status" value="1"/>
</dbReference>
<evidence type="ECO:0000313" key="5">
    <source>
        <dbReference type="EMBL" id="SFF57837.1"/>
    </source>
</evidence>
<comment type="catalytic activity">
    <reaction evidence="3">
        <text>dTTP + H2O = dTMP + diphosphate + H(+)</text>
        <dbReference type="Rhea" id="RHEA:28534"/>
        <dbReference type="ChEBI" id="CHEBI:15377"/>
        <dbReference type="ChEBI" id="CHEBI:15378"/>
        <dbReference type="ChEBI" id="CHEBI:33019"/>
        <dbReference type="ChEBI" id="CHEBI:37568"/>
        <dbReference type="ChEBI" id="CHEBI:63528"/>
        <dbReference type="EC" id="3.6.1.9"/>
    </reaction>
</comment>
<dbReference type="GO" id="GO:0005737">
    <property type="term" value="C:cytoplasm"/>
    <property type="evidence" value="ECO:0007669"/>
    <property type="project" value="UniProtKB-SubCell"/>
</dbReference>
<accession>A0A1I2JXT8</accession>
<dbReference type="OrthoDB" id="9807767at2"/>
<evidence type="ECO:0000256" key="2">
    <source>
        <dbReference type="ARBA" id="ARBA00022801"/>
    </source>
</evidence>
<reference evidence="4 7" key="2">
    <citation type="submission" date="2018-03" db="EMBL/GenBank/DDBJ databases">
        <title>The uncultured portion of the human microbiome is neutrally assembled.</title>
        <authorList>
            <person name="Jeraldo P."/>
            <person name="Boardman L."/>
            <person name="White B.A."/>
            <person name="Nelson H."/>
            <person name="Goldenfeld N."/>
            <person name="Chia N."/>
        </authorList>
    </citation>
    <scope>NUCLEOTIDE SEQUENCE [LARGE SCALE GENOMIC DNA]</scope>
    <source>
        <strain evidence="4">CIM:MAG 903</strain>
    </source>
</reference>
<name>A0A1I2JXT8_9CLOT</name>
<dbReference type="Proteomes" id="UP000182135">
    <property type="component" value="Unassembled WGS sequence"/>
</dbReference>
<evidence type="ECO:0000313" key="4">
    <source>
        <dbReference type="EMBL" id="PWL53174.1"/>
    </source>
</evidence>
<sequence>MNIILASSSPRRRELLSRITQNFDVKISDFDENSINFQGDFGGYVKELSYNKAMDIAKNISEEALVIGADTIVSLDHKVLGKPSDEEEAINMIKALSGRTHEVYSGITVIKTPELTTLSDFAMTSIKFSQLSDEEILNYVKTKEPLDKAGAYGIQGLAGVFVEEIHGCYYNVVGLPLNKLKKLIDTLTLK</sequence>
<comment type="similarity">
    <text evidence="3">Belongs to the Maf family. YhdE subfamily.</text>
</comment>
<feature type="active site" description="Proton acceptor" evidence="3">
    <location>
        <position position="70"/>
    </location>
</feature>
<dbReference type="NCBIfam" id="NF000867">
    <property type="entry name" value="PRK00078.1"/>
    <property type="match status" value="1"/>
</dbReference>
<dbReference type="NCBIfam" id="TIGR00172">
    <property type="entry name" value="maf"/>
    <property type="match status" value="1"/>
</dbReference>
<feature type="site" description="Important for substrate specificity" evidence="3">
    <location>
        <position position="71"/>
    </location>
</feature>
<evidence type="ECO:0000313" key="6">
    <source>
        <dbReference type="Proteomes" id="UP000182135"/>
    </source>
</evidence>
<dbReference type="EC" id="3.6.1.9" evidence="3"/>
<dbReference type="SUPFAM" id="SSF52972">
    <property type="entry name" value="ITPase-like"/>
    <property type="match status" value="1"/>
</dbReference>
<comment type="function">
    <text evidence="3">Nucleoside triphosphate pyrophosphatase that hydrolyzes dTTP and UTP. May have a dual role in cell division arrest and in preventing the incorporation of modified nucleotides into cellular nucleic acids.</text>
</comment>
<dbReference type="InterPro" id="IPR029001">
    <property type="entry name" value="ITPase-like_fam"/>
</dbReference>
<dbReference type="InterPro" id="IPR003697">
    <property type="entry name" value="Maf-like"/>
</dbReference>
<comment type="cofactor">
    <cofactor evidence="1 3">
        <name>a divalent metal cation</name>
        <dbReference type="ChEBI" id="CHEBI:60240"/>
    </cofactor>
</comment>
<dbReference type="PIRSF" id="PIRSF006305">
    <property type="entry name" value="Maf"/>
    <property type="match status" value="1"/>
</dbReference>
<keyword evidence="3" id="KW-0546">Nucleotide metabolism</keyword>
<dbReference type="AlphaFoldDB" id="A0A1I2JXT8"/>
<dbReference type="Gene3D" id="3.90.950.10">
    <property type="match status" value="1"/>
</dbReference>
<dbReference type="GeneID" id="90545331"/>
<reference evidence="5 6" key="1">
    <citation type="submission" date="2016-10" db="EMBL/GenBank/DDBJ databases">
        <authorList>
            <person name="de Groot N.N."/>
        </authorList>
    </citation>
    <scope>NUCLEOTIDE SEQUENCE [LARGE SCALE GENOMIC DNA]</scope>
    <source>
        <strain evidence="5 6">NLAE-zl-G419</strain>
    </source>
</reference>
<dbReference type="PANTHER" id="PTHR43213">
    <property type="entry name" value="BIFUNCTIONAL DTTP/UTP PYROPHOSPHATASE/METHYLTRANSFERASE PROTEIN-RELATED"/>
    <property type="match status" value="1"/>
</dbReference>
<dbReference type="RefSeq" id="WP_027638596.1">
    <property type="nucleotide sequence ID" value="NZ_BAAACD010000003.1"/>
</dbReference>
<dbReference type="STRING" id="1529.SAMN04487885_10395"/>
<dbReference type="EMBL" id="FOOE01000003">
    <property type="protein sequence ID" value="SFF57837.1"/>
    <property type="molecule type" value="Genomic_DNA"/>
</dbReference>
<evidence type="ECO:0000256" key="1">
    <source>
        <dbReference type="ARBA" id="ARBA00001968"/>
    </source>
</evidence>
<protein>
    <recommendedName>
        <fullName evidence="3">dTTP/UTP pyrophosphatase</fullName>
        <shortName evidence="3">dTTPase/UTPase</shortName>
        <ecNumber evidence="3">3.6.1.9</ecNumber>
    </recommendedName>
    <alternativeName>
        <fullName evidence="3">Nucleoside triphosphate pyrophosphatase</fullName>
    </alternativeName>
    <alternativeName>
        <fullName evidence="3">Nucleotide pyrophosphatase</fullName>
        <shortName evidence="3">Nucleotide PPase</shortName>
    </alternativeName>
</protein>
<comment type="caution">
    <text evidence="3">Lacks conserved residue(s) required for the propagation of feature annotation.</text>
</comment>
<dbReference type="Proteomes" id="UP000246114">
    <property type="component" value="Unassembled WGS sequence"/>
</dbReference>
<keyword evidence="2 3" id="KW-0378">Hydrolase</keyword>
<dbReference type="eggNOG" id="COG0424">
    <property type="taxonomic scope" value="Bacteria"/>
</dbReference>
<gene>
    <name evidence="4" type="ORF">DBY38_08380</name>
    <name evidence="5" type="ORF">SAMN04487885_10395</name>
</gene>
<feature type="site" description="Important for substrate specificity" evidence="3">
    <location>
        <position position="11"/>
    </location>
</feature>
<dbReference type="GO" id="GO:0047429">
    <property type="term" value="F:nucleoside triphosphate diphosphatase activity"/>
    <property type="evidence" value="ECO:0007669"/>
    <property type="project" value="UniProtKB-EC"/>
</dbReference>
<comment type="catalytic activity">
    <reaction evidence="3">
        <text>UTP + H2O = UMP + diphosphate + H(+)</text>
        <dbReference type="Rhea" id="RHEA:29395"/>
        <dbReference type="ChEBI" id="CHEBI:15377"/>
        <dbReference type="ChEBI" id="CHEBI:15378"/>
        <dbReference type="ChEBI" id="CHEBI:33019"/>
        <dbReference type="ChEBI" id="CHEBI:46398"/>
        <dbReference type="ChEBI" id="CHEBI:57865"/>
        <dbReference type="EC" id="3.6.1.9"/>
    </reaction>
</comment>
<keyword evidence="6" id="KW-1185">Reference proteome</keyword>
<keyword evidence="3" id="KW-0963">Cytoplasm</keyword>
<evidence type="ECO:0000256" key="3">
    <source>
        <dbReference type="HAMAP-Rule" id="MF_00528"/>
    </source>
</evidence>
<dbReference type="EMBL" id="QAMZ01000041">
    <property type="protein sequence ID" value="PWL53174.1"/>
    <property type="molecule type" value="Genomic_DNA"/>
</dbReference>
<feature type="site" description="Important for substrate specificity" evidence="3">
    <location>
        <position position="155"/>
    </location>
</feature>
<dbReference type="Pfam" id="PF02545">
    <property type="entry name" value="Maf"/>
    <property type="match status" value="1"/>
</dbReference>
<dbReference type="PANTHER" id="PTHR43213:SF5">
    <property type="entry name" value="BIFUNCTIONAL DTTP_UTP PYROPHOSPHATASE_METHYLTRANSFERASE PROTEIN-RELATED"/>
    <property type="match status" value="1"/>
</dbReference>
<proteinExistence type="inferred from homology"/>
<organism evidence="5 6">
    <name type="scientific">Clostridium cadaveris</name>
    <dbReference type="NCBI Taxonomy" id="1529"/>
    <lineage>
        <taxon>Bacteria</taxon>
        <taxon>Bacillati</taxon>
        <taxon>Bacillota</taxon>
        <taxon>Clostridia</taxon>
        <taxon>Eubacteriales</taxon>
        <taxon>Clostridiaceae</taxon>
        <taxon>Clostridium</taxon>
    </lineage>
</organism>
<comment type="subcellular location">
    <subcellularLocation>
        <location evidence="3">Cytoplasm</location>
    </subcellularLocation>
</comment>
<evidence type="ECO:0000313" key="7">
    <source>
        <dbReference type="Proteomes" id="UP000246114"/>
    </source>
</evidence>